<dbReference type="InterPro" id="IPR013211">
    <property type="entry name" value="LVIVD"/>
</dbReference>
<dbReference type="SUPFAM" id="SSF50969">
    <property type="entry name" value="YVTN repeat-like/Quinoprotein amine dehydrogenase"/>
    <property type="match status" value="1"/>
</dbReference>
<dbReference type="InterPro" id="IPR011048">
    <property type="entry name" value="Haem_d1_sf"/>
</dbReference>
<comment type="caution">
    <text evidence="1">The sequence shown here is derived from an EMBL/GenBank/DDBJ whole genome shotgun (WGS) entry which is preliminary data.</text>
</comment>
<sequence length="348" mass="37728">MGYVYVLSATNRQVSVIDTKTHALIAVNQVTNAGDGNGIVVTPNGQFVYIVSFLLSTPFSNVAVFDTKTHSRIANIRIPVGNGINVNNKNLIAVTSDGRYVYIVVRSRNTLVAVICTKTHDLIGTLLFGGDAQEIKISPNSQFAYIATSSPNQVITIDIKTNKVINILSKSNIAANRLALTPDGQSLYISLFTNEVLVIDSKTYALISKLNVTEPFLFAFTSDSRYAYITSRNGEVTVVDVKSNTIMGKFNLGSGSLRLAVSPQNKWVYILESMHGRVTAIETKSNRVVATISVPSPIDLKITPDSQYVYTISNDAGSGAVYTIDTKTNRIVAKTLINSNPRVIAITP</sequence>
<keyword evidence="2" id="KW-1185">Reference proteome</keyword>
<dbReference type="Pfam" id="PF02239">
    <property type="entry name" value="Cytochrom_D1"/>
    <property type="match status" value="1"/>
</dbReference>
<dbReference type="InterPro" id="IPR051200">
    <property type="entry name" value="Host-pathogen_enzymatic-act"/>
</dbReference>
<reference evidence="1" key="1">
    <citation type="submission" date="2020-09" db="EMBL/GenBank/DDBJ databases">
        <title>A novel bacterium of genus Hazenella, isolated from South China Sea.</title>
        <authorList>
            <person name="Huang H."/>
            <person name="Mo K."/>
            <person name="Hu Y."/>
        </authorList>
    </citation>
    <scope>NUCLEOTIDE SEQUENCE</scope>
    <source>
        <strain evidence="1">IB182357</strain>
    </source>
</reference>
<dbReference type="Gene3D" id="2.130.10.10">
    <property type="entry name" value="YVTN repeat-like/Quinoprotein amine dehydrogenase"/>
    <property type="match status" value="2"/>
</dbReference>
<organism evidence="1 2">
    <name type="scientific">Polycladospora coralii</name>
    <dbReference type="NCBI Taxonomy" id="2771432"/>
    <lineage>
        <taxon>Bacteria</taxon>
        <taxon>Bacillati</taxon>
        <taxon>Bacillota</taxon>
        <taxon>Bacilli</taxon>
        <taxon>Bacillales</taxon>
        <taxon>Thermoactinomycetaceae</taxon>
        <taxon>Polycladospora</taxon>
    </lineage>
</organism>
<proteinExistence type="predicted"/>
<dbReference type="PANTHER" id="PTHR47197">
    <property type="entry name" value="PROTEIN NIRF"/>
    <property type="match status" value="1"/>
</dbReference>
<dbReference type="RefSeq" id="WP_191141681.1">
    <property type="nucleotide sequence ID" value="NZ_JACXAH010000005.1"/>
</dbReference>
<dbReference type="PANTHER" id="PTHR47197:SF3">
    <property type="entry name" value="DIHYDRO-HEME D1 DEHYDROGENASE"/>
    <property type="match status" value="1"/>
</dbReference>
<name>A0A926NA18_9BACL</name>
<dbReference type="SUPFAM" id="SSF51004">
    <property type="entry name" value="C-terminal (heme d1) domain of cytochrome cd1-nitrite reductase"/>
    <property type="match status" value="1"/>
</dbReference>
<dbReference type="AlphaFoldDB" id="A0A926NA18"/>
<accession>A0A926NA18</accession>
<evidence type="ECO:0000313" key="2">
    <source>
        <dbReference type="Proteomes" id="UP000661691"/>
    </source>
</evidence>
<dbReference type="EMBL" id="JACXAH010000005">
    <property type="protein sequence ID" value="MBD1371755.1"/>
    <property type="molecule type" value="Genomic_DNA"/>
</dbReference>
<dbReference type="InterPro" id="IPR015943">
    <property type="entry name" value="WD40/YVTN_repeat-like_dom_sf"/>
</dbReference>
<evidence type="ECO:0000313" key="1">
    <source>
        <dbReference type="EMBL" id="MBD1371755.1"/>
    </source>
</evidence>
<dbReference type="Proteomes" id="UP000661691">
    <property type="component" value="Unassembled WGS sequence"/>
</dbReference>
<dbReference type="InterPro" id="IPR011044">
    <property type="entry name" value="Quino_amine_DH_bsu"/>
</dbReference>
<gene>
    <name evidence="1" type="ORF">IC620_05205</name>
</gene>
<protein>
    <submittedName>
        <fullName evidence="1">Uncharacterized protein</fullName>
    </submittedName>
</protein>
<dbReference type="Pfam" id="PF08309">
    <property type="entry name" value="LVIVD"/>
    <property type="match status" value="1"/>
</dbReference>